<dbReference type="Pfam" id="PF03323">
    <property type="entry name" value="GerA"/>
    <property type="match status" value="1"/>
</dbReference>
<dbReference type="InterPro" id="IPR004995">
    <property type="entry name" value="Spore_Ger"/>
</dbReference>
<protein>
    <submittedName>
        <fullName evidence="5">Spore germination protein</fullName>
    </submittedName>
</protein>
<evidence type="ECO:0000256" key="4">
    <source>
        <dbReference type="SAM" id="Phobius"/>
    </source>
</evidence>
<sequence>MSFLHWLKWKSPQNPSAHPTYEKLTGTISPSLAANIAELSALFSLAPDLVIRHLVIQSTGDEAALVYMNGLSDKNSINNNVIRSLQTGTSGGSPGSAPAVTIGYIMKLTRWEDIEQALFQGYSILFTEGLTEVQTFDTQGWPQRSIEDPQIEASLKGAHQGFVETGTQNIAMIRRYIPNRELKIREITVGRRGRTTVSILYLADVAHPEVLKELEDRIRRLDVDAILNTGELEGFIEDNPYSPFPQFLSTERPDAAASQILQGRFAVVVDRSPSVLIGPTTFTSFFQSLDDYSTRWLLATFIRLLRFVGFLVAAFLPALYIAAISFNYEVIPIKLILSIGESRERVPFPPIVEALLMEITLEMLREAGIRLPSPIGQTVGIVGGIVIGQAAVQAGIVSNVMVIVVAATAIASFIIPNYDMASAIRLIRFPMMIIASMFGIVGIVIGLMTLIAHLISLESLGTPYGSPLAPMRFADWKDTFIRVPLWKMTKRPVSARPVQDKRLGPNHPRGDGK</sequence>
<evidence type="ECO:0000256" key="2">
    <source>
        <dbReference type="ARBA" id="ARBA00023136"/>
    </source>
</evidence>
<dbReference type="PANTHER" id="PTHR22550:SF16">
    <property type="entry name" value="SPORE GERMINATION PROTEIN"/>
    <property type="match status" value="1"/>
</dbReference>
<accession>A0ABW3UU38</accession>
<keyword evidence="4" id="KW-1133">Transmembrane helix</keyword>
<dbReference type="PANTHER" id="PTHR22550">
    <property type="entry name" value="SPORE GERMINATION PROTEIN"/>
    <property type="match status" value="1"/>
</dbReference>
<dbReference type="RefSeq" id="WP_345586529.1">
    <property type="nucleotide sequence ID" value="NZ_BAABJG010000004.1"/>
</dbReference>
<feature type="compositionally biased region" description="Basic and acidic residues" evidence="3">
    <location>
        <begin position="498"/>
        <end position="513"/>
    </location>
</feature>
<dbReference type="InterPro" id="IPR050768">
    <property type="entry name" value="UPF0353/GerABKA_families"/>
</dbReference>
<comment type="similarity">
    <text evidence="1">Belongs to the GerABKA family.</text>
</comment>
<dbReference type="Proteomes" id="UP001597180">
    <property type="component" value="Unassembled WGS sequence"/>
</dbReference>
<evidence type="ECO:0000256" key="3">
    <source>
        <dbReference type="SAM" id="MobiDB-lite"/>
    </source>
</evidence>
<comment type="caution">
    <text evidence="5">The sequence shown here is derived from an EMBL/GenBank/DDBJ whole genome shotgun (WGS) entry which is preliminary data.</text>
</comment>
<dbReference type="PIRSF" id="PIRSF005690">
    <property type="entry name" value="GerBA"/>
    <property type="match status" value="1"/>
</dbReference>
<evidence type="ECO:0000313" key="6">
    <source>
        <dbReference type="Proteomes" id="UP001597180"/>
    </source>
</evidence>
<name>A0ABW3UU38_9BACL</name>
<reference evidence="6" key="1">
    <citation type="journal article" date="2019" name="Int. J. Syst. Evol. Microbiol.">
        <title>The Global Catalogue of Microorganisms (GCM) 10K type strain sequencing project: providing services to taxonomists for standard genome sequencing and annotation.</title>
        <authorList>
            <consortium name="The Broad Institute Genomics Platform"/>
            <consortium name="The Broad Institute Genome Sequencing Center for Infectious Disease"/>
            <person name="Wu L."/>
            <person name="Ma J."/>
        </authorList>
    </citation>
    <scope>NUCLEOTIDE SEQUENCE [LARGE SCALE GENOMIC DNA]</scope>
    <source>
        <strain evidence="6">CCUG 53270</strain>
    </source>
</reference>
<feature type="transmembrane region" description="Helical" evidence="4">
    <location>
        <begin position="396"/>
        <end position="415"/>
    </location>
</feature>
<keyword evidence="4" id="KW-0812">Transmembrane</keyword>
<proteinExistence type="inferred from homology"/>
<feature type="region of interest" description="Disordered" evidence="3">
    <location>
        <begin position="494"/>
        <end position="513"/>
    </location>
</feature>
<keyword evidence="6" id="KW-1185">Reference proteome</keyword>
<feature type="transmembrane region" description="Helical" evidence="4">
    <location>
        <begin position="427"/>
        <end position="455"/>
    </location>
</feature>
<evidence type="ECO:0000256" key="1">
    <source>
        <dbReference type="ARBA" id="ARBA00005278"/>
    </source>
</evidence>
<organism evidence="5 6">
    <name type="scientific">Paenibacillus vulneris</name>
    <dbReference type="NCBI Taxonomy" id="1133364"/>
    <lineage>
        <taxon>Bacteria</taxon>
        <taxon>Bacillati</taxon>
        <taxon>Bacillota</taxon>
        <taxon>Bacilli</taxon>
        <taxon>Bacillales</taxon>
        <taxon>Paenibacillaceae</taxon>
        <taxon>Paenibacillus</taxon>
    </lineage>
</organism>
<dbReference type="EMBL" id="JBHTLU010000045">
    <property type="protein sequence ID" value="MFD1224412.1"/>
    <property type="molecule type" value="Genomic_DNA"/>
</dbReference>
<evidence type="ECO:0000313" key="5">
    <source>
        <dbReference type="EMBL" id="MFD1224412.1"/>
    </source>
</evidence>
<gene>
    <name evidence="5" type="ORF">ACFQ4B_30325</name>
</gene>
<feature type="transmembrane region" description="Helical" evidence="4">
    <location>
        <begin position="304"/>
        <end position="326"/>
    </location>
</feature>
<keyword evidence="2 4" id="KW-0472">Membrane</keyword>